<dbReference type="EC" id="2.7.11.1" evidence="1"/>
<dbReference type="PANTHER" id="PTHR43671">
    <property type="entry name" value="SERINE/THREONINE-PROTEIN KINASE NEK"/>
    <property type="match status" value="1"/>
</dbReference>
<dbReference type="PANTHER" id="PTHR43671:SF98">
    <property type="entry name" value="SERINE_THREONINE-PROTEIN KINASE NEK11"/>
    <property type="match status" value="1"/>
</dbReference>
<organism evidence="11 12">
    <name type="scientific">Paramecium primaurelia</name>
    <dbReference type="NCBI Taxonomy" id="5886"/>
    <lineage>
        <taxon>Eukaryota</taxon>
        <taxon>Sar</taxon>
        <taxon>Alveolata</taxon>
        <taxon>Ciliophora</taxon>
        <taxon>Intramacronucleata</taxon>
        <taxon>Oligohymenophorea</taxon>
        <taxon>Peniculida</taxon>
        <taxon>Parameciidae</taxon>
        <taxon>Paramecium</taxon>
    </lineage>
</organism>
<evidence type="ECO:0000256" key="9">
    <source>
        <dbReference type="SAM" id="MobiDB-lite"/>
    </source>
</evidence>
<evidence type="ECO:0000259" key="10">
    <source>
        <dbReference type="PROSITE" id="PS50011"/>
    </source>
</evidence>
<evidence type="ECO:0000256" key="5">
    <source>
        <dbReference type="ARBA" id="ARBA00022777"/>
    </source>
</evidence>
<comment type="catalytic activity">
    <reaction evidence="7">
        <text>L-threonyl-[protein] + ATP = O-phospho-L-threonyl-[protein] + ADP + H(+)</text>
        <dbReference type="Rhea" id="RHEA:46608"/>
        <dbReference type="Rhea" id="RHEA-COMP:11060"/>
        <dbReference type="Rhea" id="RHEA-COMP:11605"/>
        <dbReference type="ChEBI" id="CHEBI:15378"/>
        <dbReference type="ChEBI" id="CHEBI:30013"/>
        <dbReference type="ChEBI" id="CHEBI:30616"/>
        <dbReference type="ChEBI" id="CHEBI:61977"/>
        <dbReference type="ChEBI" id="CHEBI:456216"/>
        <dbReference type="EC" id="2.7.11.1"/>
    </reaction>
</comment>
<keyword evidence="12" id="KW-1185">Reference proteome</keyword>
<dbReference type="SMART" id="SM00220">
    <property type="entry name" value="S_TKc"/>
    <property type="match status" value="1"/>
</dbReference>
<dbReference type="EMBL" id="CAJJDM010000002">
    <property type="protein sequence ID" value="CAD8043615.1"/>
    <property type="molecule type" value="Genomic_DNA"/>
</dbReference>
<evidence type="ECO:0000256" key="8">
    <source>
        <dbReference type="ARBA" id="ARBA00048679"/>
    </source>
</evidence>
<dbReference type="InterPro" id="IPR000719">
    <property type="entry name" value="Prot_kinase_dom"/>
</dbReference>
<protein>
    <recommendedName>
        <fullName evidence="1">non-specific serine/threonine protein kinase</fullName>
        <ecNumber evidence="1">2.7.11.1</ecNumber>
    </recommendedName>
</protein>
<keyword evidence="3" id="KW-0808">Transferase</keyword>
<dbReference type="Proteomes" id="UP000688137">
    <property type="component" value="Unassembled WGS sequence"/>
</dbReference>
<proteinExistence type="predicted"/>
<dbReference type="GO" id="GO:0005524">
    <property type="term" value="F:ATP binding"/>
    <property type="evidence" value="ECO:0007669"/>
    <property type="project" value="UniProtKB-KW"/>
</dbReference>
<dbReference type="AlphaFoldDB" id="A0A8S1JP11"/>
<dbReference type="OMA" id="HECNENL"/>
<keyword evidence="4" id="KW-0547">Nucleotide-binding</keyword>
<evidence type="ECO:0000256" key="1">
    <source>
        <dbReference type="ARBA" id="ARBA00012513"/>
    </source>
</evidence>
<keyword evidence="2" id="KW-0723">Serine/threonine-protein kinase</keyword>
<evidence type="ECO:0000256" key="2">
    <source>
        <dbReference type="ARBA" id="ARBA00022527"/>
    </source>
</evidence>
<feature type="compositionally biased region" description="Polar residues" evidence="9">
    <location>
        <begin position="388"/>
        <end position="416"/>
    </location>
</feature>
<evidence type="ECO:0000256" key="7">
    <source>
        <dbReference type="ARBA" id="ARBA00047899"/>
    </source>
</evidence>
<name>A0A8S1JP11_PARPR</name>
<sequence length="502" mass="58756">MGQSSSTPGFNLQQYQYLNQIIDPRFGNIKLYQKNETGETICIIEKNFIQINNPIKNLDHPNILKVHYYKADICKNICSSFTKLQLIQEYVSNELRSNIKNRANKQQYFEEKQLWGLLSMCLKALMYFKSFQIYPMDLKNILLSNQGTIKFQSYYDISNSQYMQLLNQITEDIHISPEELECLKLKEQVLNLDFEKCEIFQLGLTALWSATLADTNSLFSYDTLNYSEYEMKQRIEELNYSQQFKNILLKMLKRFPEDRGSFNELLQVVSYHECNENLLEIKPLNQIDQSIQQISRIKQQYSSRSLLSDNNIIKNQNEDCQISRISNQSNFQLQQNDASKISLDNKFNISESQNSLKPDIHPINKYRNKPSFSQNKQQLDTQNIYLQIGTPNHSPESKNTSKISLSTRHQFSQAPKPTSLLANPLKLNQQVQQQYKNTNLKPSKAEKPQSHHQLYDTSYFSQLSLMSNRSILENKVEDAILKSKIALEKFDQTIKQTKQFRN</sequence>
<gene>
    <name evidence="11" type="ORF">PPRIM_AZ9-3.1.T0050268</name>
</gene>
<keyword evidence="6" id="KW-0067">ATP-binding</keyword>
<feature type="region of interest" description="Disordered" evidence="9">
    <location>
        <begin position="388"/>
        <end position="418"/>
    </location>
</feature>
<evidence type="ECO:0000256" key="4">
    <source>
        <dbReference type="ARBA" id="ARBA00022741"/>
    </source>
</evidence>
<comment type="caution">
    <text evidence="11">The sequence shown here is derived from an EMBL/GenBank/DDBJ whole genome shotgun (WGS) entry which is preliminary data.</text>
</comment>
<dbReference type="GO" id="GO:0004674">
    <property type="term" value="F:protein serine/threonine kinase activity"/>
    <property type="evidence" value="ECO:0007669"/>
    <property type="project" value="UniProtKB-KW"/>
</dbReference>
<reference evidence="11" key="1">
    <citation type="submission" date="2021-01" db="EMBL/GenBank/DDBJ databases">
        <authorList>
            <consortium name="Genoscope - CEA"/>
            <person name="William W."/>
        </authorList>
    </citation>
    <scope>NUCLEOTIDE SEQUENCE</scope>
</reference>
<keyword evidence="5" id="KW-0418">Kinase</keyword>
<evidence type="ECO:0000256" key="6">
    <source>
        <dbReference type="ARBA" id="ARBA00022840"/>
    </source>
</evidence>
<evidence type="ECO:0000313" key="12">
    <source>
        <dbReference type="Proteomes" id="UP000688137"/>
    </source>
</evidence>
<dbReference type="InterPro" id="IPR050660">
    <property type="entry name" value="NEK_Ser/Thr_kinase"/>
</dbReference>
<comment type="catalytic activity">
    <reaction evidence="8">
        <text>L-seryl-[protein] + ATP = O-phospho-L-seryl-[protein] + ADP + H(+)</text>
        <dbReference type="Rhea" id="RHEA:17989"/>
        <dbReference type="Rhea" id="RHEA-COMP:9863"/>
        <dbReference type="Rhea" id="RHEA-COMP:11604"/>
        <dbReference type="ChEBI" id="CHEBI:15378"/>
        <dbReference type="ChEBI" id="CHEBI:29999"/>
        <dbReference type="ChEBI" id="CHEBI:30616"/>
        <dbReference type="ChEBI" id="CHEBI:83421"/>
        <dbReference type="ChEBI" id="CHEBI:456216"/>
        <dbReference type="EC" id="2.7.11.1"/>
    </reaction>
</comment>
<accession>A0A8S1JP11</accession>
<evidence type="ECO:0000256" key="3">
    <source>
        <dbReference type="ARBA" id="ARBA00022679"/>
    </source>
</evidence>
<feature type="domain" description="Protein kinase" evidence="10">
    <location>
        <begin position="1"/>
        <end position="275"/>
    </location>
</feature>
<evidence type="ECO:0000313" key="11">
    <source>
        <dbReference type="EMBL" id="CAD8043615.1"/>
    </source>
</evidence>
<dbReference type="PROSITE" id="PS50011">
    <property type="entry name" value="PROTEIN_KINASE_DOM"/>
    <property type="match status" value="1"/>
</dbReference>